<dbReference type="Proteomes" id="UP000283509">
    <property type="component" value="Unassembled WGS sequence"/>
</dbReference>
<reference evidence="3 4" key="2">
    <citation type="submission" date="2019-01" db="EMBL/GenBank/DDBJ databases">
        <title>The decoding of complex shrimp genome reveals the adaptation for benthos swimmer, frequently molting mechanism and breeding impact on genome.</title>
        <authorList>
            <person name="Sun Y."/>
            <person name="Gao Y."/>
            <person name="Yu Y."/>
        </authorList>
    </citation>
    <scope>NUCLEOTIDE SEQUENCE [LARGE SCALE GENOMIC DNA]</scope>
    <source>
        <tissue evidence="3">Muscle</tissue>
    </source>
</reference>
<dbReference type="GO" id="GO:0006629">
    <property type="term" value="P:lipid metabolic process"/>
    <property type="evidence" value="ECO:0007669"/>
    <property type="project" value="TreeGrafter"/>
</dbReference>
<comment type="caution">
    <text evidence="3">The sequence shown here is derived from an EMBL/GenBank/DDBJ whole genome shotgun (WGS) entry which is preliminary data.</text>
</comment>
<feature type="compositionally biased region" description="Gly residues" evidence="1">
    <location>
        <begin position="195"/>
        <end position="207"/>
    </location>
</feature>
<feature type="region of interest" description="Disordered" evidence="1">
    <location>
        <begin position="191"/>
        <end position="210"/>
    </location>
</feature>
<accession>A0A423U3X4</accession>
<dbReference type="InterPro" id="IPR022272">
    <property type="entry name" value="Lipocalin_CS"/>
</dbReference>
<sequence>MNTLLLVTLAAVTAPSLGHEILWGSCPSVKPVADFDMERFSGLWYVIEKFDNDERCVTWNISKGSDSNTWVLLERKATGFLSTVGLDQDDLHTATITLDPGRPGVMSISWRLNIVGSYRMTVHSTDYDHFAGAFECQQVAFFQRQQATVLSRKPNLQIDLRQMARLDRKDIRVEYYRPVSHGGCGYEDTAISAGAGSGDPGPLGGGPSPANFGDFIQ</sequence>
<dbReference type="InterPro" id="IPR012674">
    <property type="entry name" value="Calycin"/>
</dbReference>
<evidence type="ECO:0000313" key="4">
    <source>
        <dbReference type="Proteomes" id="UP000283509"/>
    </source>
</evidence>
<dbReference type="SUPFAM" id="SSF50814">
    <property type="entry name" value="Lipocalins"/>
    <property type="match status" value="1"/>
</dbReference>
<reference evidence="3 4" key="1">
    <citation type="submission" date="2018-04" db="EMBL/GenBank/DDBJ databases">
        <authorList>
            <person name="Zhang X."/>
            <person name="Yuan J."/>
            <person name="Li F."/>
            <person name="Xiang J."/>
        </authorList>
    </citation>
    <scope>NUCLEOTIDE SEQUENCE [LARGE SCALE GENOMIC DNA]</scope>
    <source>
        <tissue evidence="3">Muscle</tissue>
    </source>
</reference>
<dbReference type="AlphaFoldDB" id="A0A423U3X4"/>
<dbReference type="GO" id="GO:0000302">
    <property type="term" value="P:response to reactive oxygen species"/>
    <property type="evidence" value="ECO:0007669"/>
    <property type="project" value="TreeGrafter"/>
</dbReference>
<dbReference type="STRING" id="6689.A0A423U3X4"/>
<dbReference type="PANTHER" id="PTHR10612">
    <property type="entry name" value="APOLIPOPROTEIN D"/>
    <property type="match status" value="1"/>
</dbReference>
<organism evidence="3 4">
    <name type="scientific">Penaeus vannamei</name>
    <name type="common">Whiteleg shrimp</name>
    <name type="synonym">Litopenaeus vannamei</name>
    <dbReference type="NCBI Taxonomy" id="6689"/>
    <lineage>
        <taxon>Eukaryota</taxon>
        <taxon>Metazoa</taxon>
        <taxon>Ecdysozoa</taxon>
        <taxon>Arthropoda</taxon>
        <taxon>Crustacea</taxon>
        <taxon>Multicrustacea</taxon>
        <taxon>Malacostraca</taxon>
        <taxon>Eumalacostraca</taxon>
        <taxon>Eucarida</taxon>
        <taxon>Decapoda</taxon>
        <taxon>Dendrobranchiata</taxon>
        <taxon>Penaeoidea</taxon>
        <taxon>Penaeidae</taxon>
        <taxon>Penaeus</taxon>
    </lineage>
</organism>
<name>A0A423U3X4_PENVA</name>
<proteinExistence type="predicted"/>
<evidence type="ECO:0000256" key="1">
    <source>
        <dbReference type="SAM" id="MobiDB-lite"/>
    </source>
</evidence>
<dbReference type="EMBL" id="QCYY01000688">
    <property type="protein sequence ID" value="ROT83408.1"/>
    <property type="molecule type" value="Genomic_DNA"/>
</dbReference>
<dbReference type="Gene3D" id="2.40.128.20">
    <property type="match status" value="1"/>
</dbReference>
<evidence type="ECO:0000313" key="3">
    <source>
        <dbReference type="EMBL" id="ROT83408.1"/>
    </source>
</evidence>
<keyword evidence="2" id="KW-0732">Signal</keyword>
<feature type="signal peptide" evidence="2">
    <location>
        <begin position="1"/>
        <end position="18"/>
    </location>
</feature>
<feature type="chain" id="PRO_5019018791" evidence="2">
    <location>
        <begin position="19"/>
        <end position="217"/>
    </location>
</feature>
<gene>
    <name evidence="3" type="ORF">C7M84_023413</name>
</gene>
<evidence type="ECO:0000256" key="2">
    <source>
        <dbReference type="SAM" id="SignalP"/>
    </source>
</evidence>
<keyword evidence="3" id="KW-0449">Lipoprotein</keyword>
<protein>
    <submittedName>
        <fullName evidence="3">Putative apolipoprotein D-like</fullName>
    </submittedName>
</protein>
<dbReference type="OrthoDB" id="6728016at2759"/>
<keyword evidence="4" id="KW-1185">Reference proteome</keyword>
<dbReference type="PROSITE" id="PS00213">
    <property type="entry name" value="LIPOCALIN"/>
    <property type="match status" value="1"/>
</dbReference>
<dbReference type="GO" id="GO:0005737">
    <property type="term" value="C:cytoplasm"/>
    <property type="evidence" value="ECO:0007669"/>
    <property type="project" value="TreeGrafter"/>
</dbReference>
<dbReference type="PANTHER" id="PTHR10612:SF49">
    <property type="entry name" value="APOLIPOPROTEIN D-LIKE PROTEIN"/>
    <property type="match status" value="1"/>
</dbReference>